<evidence type="ECO:0000256" key="2">
    <source>
        <dbReference type="ARBA" id="ARBA00022695"/>
    </source>
</evidence>
<evidence type="ECO:0000313" key="6">
    <source>
        <dbReference type="Proteomes" id="UP000245980"/>
    </source>
</evidence>
<keyword evidence="2 4" id="KW-0548">Nucleotidyltransferase</keyword>
<dbReference type="PROSITE" id="PS01295">
    <property type="entry name" value="ISPD"/>
    <property type="match status" value="1"/>
</dbReference>
<dbReference type="GO" id="GO:0070567">
    <property type="term" value="F:cytidylyltransferase activity"/>
    <property type="evidence" value="ECO:0007669"/>
    <property type="project" value="InterPro"/>
</dbReference>
<evidence type="ECO:0000313" key="5">
    <source>
        <dbReference type="Proteomes" id="UP000245735"/>
    </source>
</evidence>
<dbReference type="GO" id="GO:0008299">
    <property type="term" value="P:isoprenoid biosynthetic process"/>
    <property type="evidence" value="ECO:0007669"/>
    <property type="project" value="InterPro"/>
</dbReference>
<dbReference type="PANTHER" id="PTHR43015">
    <property type="entry name" value="D-RIBITOL-5-PHOSPHATE CYTIDYLYLTRANSFERASE"/>
    <property type="match status" value="1"/>
</dbReference>
<dbReference type="RefSeq" id="WP_109885097.1">
    <property type="nucleotide sequence ID" value="NZ_QGHR01000067.1"/>
</dbReference>
<dbReference type="EMBL" id="QGHV01000083">
    <property type="protein sequence ID" value="PWT36476.1"/>
    <property type="molecule type" value="Genomic_DNA"/>
</dbReference>
<dbReference type="InterPro" id="IPR029044">
    <property type="entry name" value="Nucleotide-diphossugar_trans"/>
</dbReference>
<evidence type="ECO:0000313" key="3">
    <source>
        <dbReference type="EMBL" id="PWT36476.1"/>
    </source>
</evidence>
<keyword evidence="1 4" id="KW-0808">Transferase</keyword>
<protein>
    <submittedName>
        <fullName evidence="4">2-C-methyl-D-erythritol 4-phosphate cytidylyltransferase</fullName>
    </submittedName>
</protein>
<dbReference type="AlphaFoldDB" id="A0A855XAL6"/>
<reference evidence="4" key="2">
    <citation type="submission" date="2018-05" db="EMBL/GenBank/DDBJ databases">
        <authorList>
            <person name="Peng X.Y."/>
            <person name="Xu Y.F."/>
            <person name="Luo D."/>
            <person name="Yu J."/>
            <person name="Gu J.Y."/>
        </authorList>
    </citation>
    <scope>NUCLEOTIDE SEQUENCE</scope>
    <source>
        <strain evidence="4">LR10</strain>
        <strain evidence="3">LR9</strain>
    </source>
</reference>
<reference evidence="5 6" key="1">
    <citation type="journal article" date="2018" name="Front. Microbiol.">
        <title>Comparative Genomics of the Herbivore Gut Symbiont Lactobacillus reuteri Reveals Genetic Diversity and Lifestyle Adaptation.</title>
        <authorList>
            <person name="Zhao J."/>
        </authorList>
    </citation>
    <scope>NUCLEOTIDE SEQUENCE [LARGE SCALE GENOMIC DNA]</scope>
    <source>
        <strain evidence="4 6">LR10</strain>
        <strain evidence="5">LR9</strain>
    </source>
</reference>
<evidence type="ECO:0000313" key="4">
    <source>
        <dbReference type="EMBL" id="PWT39659.1"/>
    </source>
</evidence>
<dbReference type="Proteomes" id="UP000245980">
    <property type="component" value="Unassembled WGS sequence"/>
</dbReference>
<name>A0A855XAL6_LIMRT</name>
<dbReference type="InterPro" id="IPR018294">
    <property type="entry name" value="ISPD_synthase_CS"/>
</dbReference>
<dbReference type="Pfam" id="PF01128">
    <property type="entry name" value="IspD"/>
    <property type="match status" value="1"/>
</dbReference>
<gene>
    <name evidence="4" type="ORF">DKZ22_10535</name>
    <name evidence="3" type="ORF">DKZ35_10115</name>
</gene>
<proteinExistence type="predicted"/>
<dbReference type="InterPro" id="IPR034683">
    <property type="entry name" value="IspD/TarI"/>
</dbReference>
<sequence>MNIAIILAGGVGKRMGLHIPKQFVRVNGKPILVYTLEAFEQSPLIDAIEVVCVDGWQNTVKTVKTLGQKYKITKLNWIVTGGNTGQESIRNGVYNLKETVSSTDNIIIHDGVRPLINKDVLEDVIIKCDKYGNAVTSMPYYEQIFIKDKENPNITNKYIPRENLRKVSTPQAYKYDRLYTKYKEAFSKKIGISNSSYTNTMMTDLGVTLHFASGSDKNLKLTTQENLETFKAYLYSKRK</sequence>
<accession>A0A855XAL6</accession>
<dbReference type="GO" id="GO:0005829">
    <property type="term" value="C:cytosol"/>
    <property type="evidence" value="ECO:0007669"/>
    <property type="project" value="TreeGrafter"/>
</dbReference>
<dbReference type="Proteomes" id="UP000245735">
    <property type="component" value="Unassembled WGS sequence"/>
</dbReference>
<organism evidence="4 6">
    <name type="scientific">Limosilactobacillus reuteri</name>
    <name type="common">Lactobacillus reuteri</name>
    <dbReference type="NCBI Taxonomy" id="1598"/>
    <lineage>
        <taxon>Bacteria</taxon>
        <taxon>Bacillati</taxon>
        <taxon>Bacillota</taxon>
        <taxon>Bacilli</taxon>
        <taxon>Lactobacillales</taxon>
        <taxon>Lactobacillaceae</taxon>
        <taxon>Limosilactobacillus</taxon>
    </lineage>
</organism>
<dbReference type="CDD" id="cd02516">
    <property type="entry name" value="CDP-ME_synthetase"/>
    <property type="match status" value="1"/>
</dbReference>
<evidence type="ECO:0000256" key="1">
    <source>
        <dbReference type="ARBA" id="ARBA00022679"/>
    </source>
</evidence>
<dbReference type="Gene3D" id="3.90.550.10">
    <property type="entry name" value="Spore Coat Polysaccharide Biosynthesis Protein SpsA, Chain A"/>
    <property type="match status" value="1"/>
</dbReference>
<comment type="caution">
    <text evidence="4">The sequence shown here is derived from an EMBL/GenBank/DDBJ whole genome shotgun (WGS) entry which is preliminary data.</text>
</comment>
<dbReference type="PANTHER" id="PTHR43015:SF1">
    <property type="entry name" value="D-RIBITOL-5-PHOSPHATE CYTIDYLYLTRANSFERASE"/>
    <property type="match status" value="1"/>
</dbReference>
<dbReference type="EMBL" id="QGHT01000074">
    <property type="protein sequence ID" value="PWT39659.1"/>
    <property type="molecule type" value="Genomic_DNA"/>
</dbReference>
<dbReference type="SUPFAM" id="SSF53448">
    <property type="entry name" value="Nucleotide-diphospho-sugar transferases"/>
    <property type="match status" value="1"/>
</dbReference>